<dbReference type="AlphaFoldDB" id="A0A6C0D450"/>
<protein>
    <submittedName>
        <fullName evidence="2">Uncharacterized protein</fullName>
    </submittedName>
</protein>
<keyword evidence="1" id="KW-1133">Transmembrane helix</keyword>
<feature type="transmembrane region" description="Helical" evidence="1">
    <location>
        <begin position="57"/>
        <end position="81"/>
    </location>
</feature>
<sequence length="398" mass="45542">MFLSSICAPALIYIGFSLIQIFIDIYSNKINEAFLKFIFMLIFTLIINILCDLGFVVIAWIIVFIPIIMMTIISTLLLHVFGLDPKSKDLKSNIRNASDSSNNDIELTTNELLNQQKYAYEYDQYKSEERIDRDKLRHKLYDNIDEVYKLPLNSDSVYDLSNNPTKYFIVDKVLNYFSEFSFAKQLVNSQLYHTIFAKSLAQDNILYNDYISSRPSSINYALPTVSIAGINSAITTNGVNNVNNPNNPNKYKSYYAKYDNEYKVDGYDLFKRNKYESVKRDLEAKDPQVSSVQINATLETNWNKLSAAEQNAWNNSSDAEKTTDYKLKYDDTDLTSYDTHKAENIISSLSKYADDRPCPINETPLTYKSKTGLVCYEICPPGKIRNAAGVCAPVNKYN</sequence>
<name>A0A6C0D450_9ZZZZ</name>
<feature type="transmembrane region" description="Helical" evidence="1">
    <location>
        <begin position="33"/>
        <end position="51"/>
    </location>
</feature>
<keyword evidence="1" id="KW-0472">Membrane</keyword>
<dbReference type="EMBL" id="MN739534">
    <property type="protein sequence ID" value="QHT11331.1"/>
    <property type="molecule type" value="Genomic_DNA"/>
</dbReference>
<evidence type="ECO:0000313" key="2">
    <source>
        <dbReference type="EMBL" id="QHT11331.1"/>
    </source>
</evidence>
<proteinExistence type="predicted"/>
<organism evidence="2">
    <name type="scientific">viral metagenome</name>
    <dbReference type="NCBI Taxonomy" id="1070528"/>
    <lineage>
        <taxon>unclassified sequences</taxon>
        <taxon>metagenomes</taxon>
        <taxon>organismal metagenomes</taxon>
    </lineage>
</organism>
<evidence type="ECO:0000256" key="1">
    <source>
        <dbReference type="SAM" id="Phobius"/>
    </source>
</evidence>
<reference evidence="2" key="1">
    <citation type="journal article" date="2020" name="Nature">
        <title>Giant virus diversity and host interactions through global metagenomics.</title>
        <authorList>
            <person name="Schulz F."/>
            <person name="Roux S."/>
            <person name="Paez-Espino D."/>
            <person name="Jungbluth S."/>
            <person name="Walsh D.A."/>
            <person name="Denef V.J."/>
            <person name="McMahon K.D."/>
            <person name="Konstantinidis K.T."/>
            <person name="Eloe-Fadrosh E.A."/>
            <person name="Kyrpides N.C."/>
            <person name="Woyke T."/>
        </authorList>
    </citation>
    <scope>NUCLEOTIDE SEQUENCE</scope>
    <source>
        <strain evidence="2">GVMAG-M-3300023174-116</strain>
    </source>
</reference>
<accession>A0A6C0D450</accession>
<keyword evidence="1" id="KW-0812">Transmembrane</keyword>
<feature type="transmembrane region" description="Helical" evidence="1">
    <location>
        <begin position="6"/>
        <end position="26"/>
    </location>
</feature>